<dbReference type="InterPro" id="IPR020802">
    <property type="entry name" value="TesA-like"/>
</dbReference>
<dbReference type="Gene3D" id="3.40.50.1820">
    <property type="entry name" value="alpha/beta hydrolase"/>
    <property type="match status" value="1"/>
</dbReference>
<dbReference type="SUPFAM" id="SSF53474">
    <property type="entry name" value="alpha/beta-Hydrolases"/>
    <property type="match status" value="1"/>
</dbReference>
<dbReference type="InterPro" id="IPR012223">
    <property type="entry name" value="TEII"/>
</dbReference>
<dbReference type="PANTHER" id="PTHR11487">
    <property type="entry name" value="THIOESTERASE"/>
    <property type="match status" value="1"/>
</dbReference>
<evidence type="ECO:0000313" key="5">
    <source>
        <dbReference type="Proteomes" id="UP000319210"/>
    </source>
</evidence>
<name>A0A4Y3QRI8_STRCI</name>
<dbReference type="GO" id="GO:0008610">
    <property type="term" value="P:lipid biosynthetic process"/>
    <property type="evidence" value="ECO:0007669"/>
    <property type="project" value="TreeGrafter"/>
</dbReference>
<organism evidence="4 5">
    <name type="scientific">Streptomyces cacaoi</name>
    <dbReference type="NCBI Taxonomy" id="1898"/>
    <lineage>
        <taxon>Bacteria</taxon>
        <taxon>Bacillati</taxon>
        <taxon>Actinomycetota</taxon>
        <taxon>Actinomycetes</taxon>
        <taxon>Kitasatosporales</taxon>
        <taxon>Streptomycetaceae</taxon>
        <taxon>Streptomyces</taxon>
    </lineage>
</organism>
<dbReference type="Proteomes" id="UP000319210">
    <property type="component" value="Unassembled WGS sequence"/>
</dbReference>
<evidence type="ECO:0000256" key="2">
    <source>
        <dbReference type="ARBA" id="ARBA00022801"/>
    </source>
</evidence>
<reference evidence="4 5" key="1">
    <citation type="submission" date="2019-06" db="EMBL/GenBank/DDBJ databases">
        <title>Whole genome shotgun sequence of Streptomyces cacaoi subsp. cacaoi NBRC 12748.</title>
        <authorList>
            <person name="Hosoyama A."/>
            <person name="Uohara A."/>
            <person name="Ohji S."/>
            <person name="Ichikawa N."/>
        </authorList>
    </citation>
    <scope>NUCLEOTIDE SEQUENCE [LARGE SCALE GENOMIC DNA]</scope>
    <source>
        <strain evidence="4 5">NBRC 12748</strain>
    </source>
</reference>
<dbReference type="RefSeq" id="WP_030874890.1">
    <property type="nucleotide sequence ID" value="NZ_BJMM01000002.1"/>
</dbReference>
<comment type="similarity">
    <text evidence="1">Belongs to the thioesterase family.</text>
</comment>
<evidence type="ECO:0000256" key="1">
    <source>
        <dbReference type="ARBA" id="ARBA00007169"/>
    </source>
</evidence>
<keyword evidence="5" id="KW-1185">Reference proteome</keyword>
<dbReference type="InterPro" id="IPR001031">
    <property type="entry name" value="Thioesterase"/>
</dbReference>
<comment type="caution">
    <text evidence="4">The sequence shown here is derived from an EMBL/GenBank/DDBJ whole genome shotgun (WGS) entry which is preliminary data.</text>
</comment>
<keyword evidence="2" id="KW-0378">Hydrolase</keyword>
<evidence type="ECO:0000259" key="3">
    <source>
        <dbReference type="SMART" id="SM00824"/>
    </source>
</evidence>
<feature type="domain" description="Thioesterase TesA-like" evidence="3">
    <location>
        <begin position="20"/>
        <end position="237"/>
    </location>
</feature>
<dbReference type="EMBL" id="BJMM01000002">
    <property type="protein sequence ID" value="GEB48006.1"/>
    <property type="molecule type" value="Genomic_DNA"/>
</dbReference>
<dbReference type="Pfam" id="PF00975">
    <property type="entry name" value="Thioesterase"/>
    <property type="match status" value="1"/>
</dbReference>
<sequence length="256" mass="27320">MNDRWLRCRAPRADPRVRVVCFPHAGGTAGPYAAWGAALDGRTELSAVQYPGREERIEEPPPHDLDALLSGVCRALLPLAGRPLVLFGHSLGAVVAYETARRLTRQGAPPARLVVSGRRAPCVPVTGDLHTRSDDALVAELARLGATSAELLAEPAFRTVYLPAVRADFALAETYRYAPAGPLPCPVTAVIGAADTEVDHDQASRWAAHTTGAFTLHTVPGGHFWFVPDDTGVLHLLRTAAHEASRPVPSESETPA</sequence>
<dbReference type="GO" id="GO:0016787">
    <property type="term" value="F:hydrolase activity"/>
    <property type="evidence" value="ECO:0007669"/>
    <property type="project" value="UniProtKB-KW"/>
</dbReference>
<evidence type="ECO:0000313" key="4">
    <source>
        <dbReference type="EMBL" id="GEB48006.1"/>
    </source>
</evidence>
<dbReference type="PANTHER" id="PTHR11487:SF0">
    <property type="entry name" value="S-ACYL FATTY ACID SYNTHASE THIOESTERASE, MEDIUM CHAIN"/>
    <property type="match status" value="1"/>
</dbReference>
<gene>
    <name evidence="4" type="ORF">SCA03_05570</name>
</gene>
<proteinExistence type="inferred from homology"/>
<dbReference type="AlphaFoldDB" id="A0A4Y3QRI8"/>
<protein>
    <submittedName>
        <fullName evidence="4">Thioesterase</fullName>
    </submittedName>
</protein>
<dbReference type="OrthoDB" id="8480037at2"/>
<dbReference type="InterPro" id="IPR029058">
    <property type="entry name" value="AB_hydrolase_fold"/>
</dbReference>
<accession>A0A4Y3QRI8</accession>
<dbReference type="SMART" id="SM00824">
    <property type="entry name" value="PKS_TE"/>
    <property type="match status" value="1"/>
</dbReference>